<dbReference type="InterPro" id="IPR016035">
    <property type="entry name" value="Acyl_Trfase/lysoPLipase"/>
</dbReference>
<dbReference type="PROSITE" id="PS50075">
    <property type="entry name" value="CARRIER"/>
    <property type="match status" value="1"/>
</dbReference>
<dbReference type="SUPFAM" id="SSF53901">
    <property type="entry name" value="Thiolase-like"/>
    <property type="match status" value="1"/>
</dbReference>
<feature type="region of interest" description="N-terminal hotdog fold" evidence="6">
    <location>
        <begin position="917"/>
        <end position="1036"/>
    </location>
</feature>
<evidence type="ECO:0000256" key="5">
    <source>
        <dbReference type="ARBA" id="ARBA00023268"/>
    </source>
</evidence>
<dbReference type="PANTHER" id="PTHR43775">
    <property type="entry name" value="FATTY ACID SYNTHASE"/>
    <property type="match status" value="1"/>
</dbReference>
<protein>
    <submittedName>
        <fullName evidence="10">6-methylsalicylic acid synthase</fullName>
    </submittedName>
</protein>
<dbReference type="Gene3D" id="3.40.366.10">
    <property type="entry name" value="Malonyl-Coenzyme A Acyl Carrier Protein, domain 2"/>
    <property type="match status" value="1"/>
</dbReference>
<dbReference type="GO" id="GO:0004315">
    <property type="term" value="F:3-oxoacyl-[acyl-carrier-protein] synthase activity"/>
    <property type="evidence" value="ECO:0007669"/>
    <property type="project" value="InterPro"/>
</dbReference>
<dbReference type="SMART" id="SM00825">
    <property type="entry name" value="PKS_KS"/>
    <property type="match status" value="1"/>
</dbReference>
<dbReference type="SMART" id="SM00823">
    <property type="entry name" value="PKS_PP"/>
    <property type="match status" value="1"/>
</dbReference>
<dbReference type="InterPro" id="IPR014043">
    <property type="entry name" value="Acyl_transferase_dom"/>
</dbReference>
<dbReference type="Proteomes" id="UP001055219">
    <property type="component" value="Unassembled WGS sequence"/>
</dbReference>
<dbReference type="InterPro" id="IPR016039">
    <property type="entry name" value="Thiolase-like"/>
</dbReference>
<dbReference type="InterPro" id="IPR020841">
    <property type="entry name" value="PKS_Beta-ketoAc_synthase_dom"/>
</dbReference>
<gene>
    <name evidence="10" type="ORF">J7T54_003034</name>
</gene>
<dbReference type="GO" id="GO:0031177">
    <property type="term" value="F:phosphopantetheine binding"/>
    <property type="evidence" value="ECO:0007669"/>
    <property type="project" value="InterPro"/>
</dbReference>
<dbReference type="GeneID" id="75829540"/>
<dbReference type="InterPro" id="IPR032821">
    <property type="entry name" value="PKS_assoc"/>
</dbReference>
<reference evidence="10" key="2">
    <citation type="submission" date="2022-07" db="EMBL/GenBank/DDBJ databases">
        <authorList>
            <person name="Goncalves M.F.M."/>
            <person name="Hilario S."/>
            <person name="Van De Peer Y."/>
            <person name="Esteves A.C."/>
            <person name="Alves A."/>
        </authorList>
    </citation>
    <scope>NUCLEOTIDE SEQUENCE</scope>
    <source>
        <strain evidence="10">MUM 19.33</strain>
    </source>
</reference>
<name>A0A9P9XZD8_9HYPO</name>
<dbReference type="SUPFAM" id="SSF52151">
    <property type="entry name" value="FabD/lysophospholipase-like"/>
    <property type="match status" value="1"/>
</dbReference>
<dbReference type="InterPro" id="IPR014030">
    <property type="entry name" value="Ketoacyl_synth_N"/>
</dbReference>
<dbReference type="GO" id="GO:0016491">
    <property type="term" value="F:oxidoreductase activity"/>
    <property type="evidence" value="ECO:0007669"/>
    <property type="project" value="UniProtKB-KW"/>
</dbReference>
<dbReference type="InterPro" id="IPR049900">
    <property type="entry name" value="PKS_mFAS_DH"/>
</dbReference>
<evidence type="ECO:0000259" key="9">
    <source>
        <dbReference type="PROSITE" id="PS52019"/>
    </source>
</evidence>
<dbReference type="InterPro" id="IPR057326">
    <property type="entry name" value="KR_dom"/>
</dbReference>
<evidence type="ECO:0000313" key="11">
    <source>
        <dbReference type="Proteomes" id="UP001055219"/>
    </source>
</evidence>
<dbReference type="CDD" id="cd05274">
    <property type="entry name" value="KR_FAS_SDR_x"/>
    <property type="match status" value="1"/>
</dbReference>
<dbReference type="EMBL" id="JAGIXG020000035">
    <property type="protein sequence ID" value="KAI6780255.1"/>
    <property type="molecule type" value="Genomic_DNA"/>
</dbReference>
<dbReference type="InterPro" id="IPR020806">
    <property type="entry name" value="PKS_PP-bd"/>
</dbReference>
<dbReference type="SUPFAM" id="SSF51735">
    <property type="entry name" value="NAD(P)-binding Rossmann-fold domains"/>
    <property type="match status" value="2"/>
</dbReference>
<dbReference type="Pfam" id="PF00698">
    <property type="entry name" value="Acyl_transf_1"/>
    <property type="match status" value="1"/>
</dbReference>
<dbReference type="Pfam" id="PF08659">
    <property type="entry name" value="KR"/>
    <property type="match status" value="1"/>
</dbReference>
<dbReference type="PROSITE" id="PS52004">
    <property type="entry name" value="KS3_2"/>
    <property type="match status" value="1"/>
</dbReference>
<dbReference type="GO" id="GO:0044550">
    <property type="term" value="P:secondary metabolite biosynthetic process"/>
    <property type="evidence" value="ECO:0007669"/>
    <property type="project" value="TreeGrafter"/>
</dbReference>
<dbReference type="PANTHER" id="PTHR43775:SF22">
    <property type="entry name" value="SYNTHASE, PUTATIVE (JCVI)-RELATED"/>
    <property type="match status" value="1"/>
</dbReference>
<dbReference type="Gene3D" id="1.10.1200.10">
    <property type="entry name" value="ACP-like"/>
    <property type="match status" value="1"/>
</dbReference>
<dbReference type="CDD" id="cd00833">
    <property type="entry name" value="PKS"/>
    <property type="match status" value="1"/>
</dbReference>
<dbReference type="GO" id="GO:0004312">
    <property type="term" value="F:fatty acid synthase activity"/>
    <property type="evidence" value="ECO:0007669"/>
    <property type="project" value="TreeGrafter"/>
</dbReference>
<evidence type="ECO:0000259" key="7">
    <source>
        <dbReference type="PROSITE" id="PS50075"/>
    </source>
</evidence>
<evidence type="ECO:0000256" key="1">
    <source>
        <dbReference type="ARBA" id="ARBA00022450"/>
    </source>
</evidence>
<dbReference type="InterPro" id="IPR014031">
    <property type="entry name" value="Ketoacyl_synth_C"/>
</dbReference>
<dbReference type="OrthoDB" id="329835at2759"/>
<dbReference type="Pfam" id="PF00109">
    <property type="entry name" value="ketoacyl-synt"/>
    <property type="match status" value="1"/>
</dbReference>
<dbReference type="InterPro" id="IPR042104">
    <property type="entry name" value="PKS_dehydratase_sf"/>
</dbReference>
<keyword evidence="2" id="KW-0597">Phosphoprotein</keyword>
<sequence length="1788" mass="193741">MNGHTNGFSPELEEVAIVGMACRTAGGNDTPENLWQFLLDKKDGSGEVPSHRWEPWYRRDTRNAKEIDKTLNKGYFIRNLENFDASFFGISPKEAEQMDPHQRLALELSWEALEHAGINPKDLAKSDTAVYMGIDSDDYSRLLMEDIPNIEPWMGIGTAAHGVANRVSYHLDLMGPSAAVDAACASSLVAIDSGRLAIQLRESEVALVGGVNVLLAPALTRMLDKAGALSQEGICRSFDEAANGYARGEGGAVLVLKNLQSAQRDGDRILAVLKGSAVAQDGKTNGIMAPNTDAQELVGRRALQRAGVDPLTVGYVEAHATATPLGDPTEISAIAKLYGHGAKRPREAPCQVGSIKPNIGHLEAAAGAIGMIKAVMAVYKGQLAPQTYLNKLNSRVDWAESGLEVVRDTKPWKQQSLRRAAVCSYGYGGTVSHAIVEEWGSMPVDSQLLPAESDLVPLIITAPLEKRLSQQVRELADWLVTPNGQASSLRLVANTLGQRRAMHDHRVVVLVRDHDNATELLGRIASNTLKKEDLVLSGRALPASTAQATSPVWVFSGHGAQWLEMGRKLDSNDFQDAISEIDPVIQGELGFSIREALATGDFESSERAQVATYAVQYGLSRMLMAKGLCPGAVVGHSIGEIAASVAAGCITPKEGALIISRRAKLLAWVRKNEGEGAMALIQAPFSQVKAELGNRTNIVAAIDSSPSSCVVSGQAKAVEQLMQKFLDQDVETFRVKTDIAFHSPMLDQLQDPLRDALDGALNPQEPTIPLYSTSLDNARGRQPRGVDYWVNNMVKPVQLRSAIQSAADDGHRMFLEVSSHPVVLHSVRETLLEVGLKEKDFVTACTMRRNTLPEKTITIAISKLLVHGADVDFGSFIGDKSHWCTGVPKSPWFHKPYYRQVETGAIEQASMHDAETHHLLGRRTAVGGTDISLFGTKLSIETKPFPGTHPLDGTEIIPAGVYINTFHHATGGRELSDIQLRVPVSMTNDVRTIQVAVQGDKVSIASTNEDTGSKPSRDQFWIHHAACTWGRIQDNNTQTAALPIDIAAIRERIGIKLPNSFAVDFLSKIGVAGIAFPWQVVEHYGKETEMIVHVDMLPGQDTLPWDSFSWAPLLDAATSVGSSIFFNKPSLRIISSIEKVLLHSRDPLPKMAYLHVEEASNNKALAANVHILSESGHLIAQIQSMKFSEVEGGAGLSGSVDSLVHQIDWVPARFSETPRRLGHVLLVSRSLQQVKAVRSYMQPMARSVMHATSVKQLAATPEMLNVLSQKGSTVVYLPGSVDSVEQVAAAADEFVWEAASLLQCLATHSLSEVCKMFILTNGVFEGLSPTGLAQGALIGLGRIIAAEHPDTWGGLIDHDIPDASSLLAFMYVRGHDIIRNIDGLPRRAVMRPLSRKKLHASDAAVTLLPKPDGTYVITGGLGSLGLDTADFLVKKGARRILLVSRRQFPVRSSWAKRVADNDNFAGAIRRIQSMERAGAAVCTAGIDMSLPDASEALLHALDNMQLPRVLGVVHCAGVLEDSLVLETSRDSFRRVMAPKVNGALALHEAFPPGSVDFFVLYSSIGQLVGTAGQASYGASNAFLDAMAYHRRAQGDNTVAMQFTAWRGSGMGASTEFLTVELESKGITDISSEEAFRAWEHLGRFDIGSAVVTRCLAIDEGSPVAVPILEDIVVRRPRAQVNGQVQEEKDSLGGVSASINARPTDPEGLRQWLEVSVRQCIAAVLMMPDITEIDGGTMVNDLGIDSVMTVALRRQFQEFFQIKVPPTLTWKHPTVDSMVPWFAAKLQEE</sequence>
<dbReference type="SUPFAM" id="SSF55048">
    <property type="entry name" value="Probable ACP-binding domain of malonyl-CoA ACP transacylase"/>
    <property type="match status" value="1"/>
</dbReference>
<keyword evidence="11" id="KW-1185">Reference proteome</keyword>
<dbReference type="PROSITE" id="PS00606">
    <property type="entry name" value="KS3_1"/>
    <property type="match status" value="1"/>
</dbReference>
<keyword evidence="1" id="KW-0596">Phosphopantetheine</keyword>
<dbReference type="InterPro" id="IPR050091">
    <property type="entry name" value="PKS_NRPS_Biosynth_Enz"/>
</dbReference>
<dbReference type="Pfam" id="PF00550">
    <property type="entry name" value="PP-binding"/>
    <property type="match status" value="1"/>
</dbReference>
<dbReference type="Gene3D" id="3.10.129.110">
    <property type="entry name" value="Polyketide synthase dehydratase"/>
    <property type="match status" value="1"/>
</dbReference>
<feature type="region of interest" description="C-terminal hotdog fold" evidence="6">
    <location>
        <begin position="1054"/>
        <end position="1196"/>
    </location>
</feature>
<feature type="active site" description="Proton acceptor; for dehydratase activity" evidence="6">
    <location>
        <position position="949"/>
    </location>
</feature>
<feature type="active site" description="Proton donor; for dehydratase activity" evidence="6">
    <location>
        <position position="1115"/>
    </location>
</feature>
<feature type="domain" description="PKS/mFAS DH" evidence="9">
    <location>
        <begin position="917"/>
        <end position="1196"/>
    </location>
</feature>
<dbReference type="Gene3D" id="3.30.70.250">
    <property type="entry name" value="Malonyl-CoA ACP transacylase, ACP-binding"/>
    <property type="match status" value="1"/>
</dbReference>
<dbReference type="Pfam" id="PF02801">
    <property type="entry name" value="Ketoacyl-synt_C"/>
    <property type="match status" value="1"/>
</dbReference>
<evidence type="ECO:0000256" key="6">
    <source>
        <dbReference type="PROSITE-ProRule" id="PRU01363"/>
    </source>
</evidence>
<dbReference type="PROSITE" id="PS00012">
    <property type="entry name" value="PHOSPHOPANTETHEINE"/>
    <property type="match status" value="1"/>
</dbReference>
<dbReference type="SUPFAM" id="SSF47336">
    <property type="entry name" value="ACP-like"/>
    <property type="match status" value="1"/>
</dbReference>
<dbReference type="Pfam" id="PF16197">
    <property type="entry name" value="KAsynt_C_assoc"/>
    <property type="match status" value="1"/>
</dbReference>
<accession>A0A9P9XZD8</accession>
<dbReference type="InterPro" id="IPR016036">
    <property type="entry name" value="Malonyl_transacylase_ACP-bd"/>
</dbReference>
<dbReference type="InterPro" id="IPR006162">
    <property type="entry name" value="Ppantetheine_attach_site"/>
</dbReference>
<dbReference type="InterPro" id="IPR013968">
    <property type="entry name" value="PKS_KR"/>
</dbReference>
<keyword evidence="3" id="KW-0808">Transferase</keyword>
<reference evidence="10" key="1">
    <citation type="journal article" date="2021" name="J Fungi (Basel)">
        <title>Genomic and Metabolomic Analyses of the Marine Fungus Emericellopsis cladophorae: Insights into Saltwater Adaptability Mechanisms and Its Biosynthetic Potential.</title>
        <authorList>
            <person name="Goncalves M.F.M."/>
            <person name="Hilario S."/>
            <person name="Van de Peer Y."/>
            <person name="Esteves A.C."/>
            <person name="Alves A."/>
        </authorList>
    </citation>
    <scope>NUCLEOTIDE SEQUENCE</scope>
    <source>
        <strain evidence="10">MUM 19.33</strain>
    </source>
</reference>
<dbReference type="GO" id="GO:0006633">
    <property type="term" value="P:fatty acid biosynthetic process"/>
    <property type="evidence" value="ECO:0007669"/>
    <property type="project" value="InterPro"/>
</dbReference>
<dbReference type="InterPro" id="IPR036736">
    <property type="entry name" value="ACP-like_sf"/>
</dbReference>
<dbReference type="Gene3D" id="3.40.47.10">
    <property type="match status" value="1"/>
</dbReference>
<evidence type="ECO:0000256" key="2">
    <source>
        <dbReference type="ARBA" id="ARBA00022553"/>
    </source>
</evidence>
<keyword evidence="5" id="KW-0511">Multifunctional enzyme</keyword>
<evidence type="ECO:0000313" key="10">
    <source>
        <dbReference type="EMBL" id="KAI6780255.1"/>
    </source>
</evidence>
<comment type="caution">
    <text evidence="10">The sequence shown here is derived from an EMBL/GenBank/DDBJ whole genome shotgun (WGS) entry which is preliminary data.</text>
</comment>
<dbReference type="SMART" id="SM00822">
    <property type="entry name" value="PKS_KR"/>
    <property type="match status" value="1"/>
</dbReference>
<keyword evidence="4" id="KW-0560">Oxidoreductase</keyword>
<evidence type="ECO:0000259" key="8">
    <source>
        <dbReference type="PROSITE" id="PS52004"/>
    </source>
</evidence>
<dbReference type="SMART" id="SM00827">
    <property type="entry name" value="PKS_AT"/>
    <property type="match status" value="1"/>
</dbReference>
<dbReference type="Gene3D" id="3.40.50.720">
    <property type="entry name" value="NAD(P)-binding Rossmann-like Domain"/>
    <property type="match status" value="1"/>
</dbReference>
<dbReference type="InterPro" id="IPR018201">
    <property type="entry name" value="Ketoacyl_synth_AS"/>
</dbReference>
<evidence type="ECO:0000256" key="3">
    <source>
        <dbReference type="ARBA" id="ARBA00022679"/>
    </source>
</evidence>
<dbReference type="InterPro" id="IPR001227">
    <property type="entry name" value="Ac_transferase_dom_sf"/>
</dbReference>
<dbReference type="InterPro" id="IPR036291">
    <property type="entry name" value="NAD(P)-bd_dom_sf"/>
</dbReference>
<dbReference type="InterPro" id="IPR009081">
    <property type="entry name" value="PP-bd_ACP"/>
</dbReference>
<feature type="domain" description="Ketosynthase family 3 (KS3)" evidence="8">
    <location>
        <begin position="12"/>
        <end position="438"/>
    </location>
</feature>
<evidence type="ECO:0000256" key="4">
    <source>
        <dbReference type="ARBA" id="ARBA00023002"/>
    </source>
</evidence>
<dbReference type="PROSITE" id="PS52019">
    <property type="entry name" value="PKS_MFAS_DH"/>
    <property type="match status" value="1"/>
</dbReference>
<organism evidence="10 11">
    <name type="scientific">Emericellopsis cladophorae</name>
    <dbReference type="NCBI Taxonomy" id="2686198"/>
    <lineage>
        <taxon>Eukaryota</taxon>
        <taxon>Fungi</taxon>
        <taxon>Dikarya</taxon>
        <taxon>Ascomycota</taxon>
        <taxon>Pezizomycotina</taxon>
        <taxon>Sordariomycetes</taxon>
        <taxon>Hypocreomycetidae</taxon>
        <taxon>Hypocreales</taxon>
        <taxon>Bionectriaceae</taxon>
        <taxon>Emericellopsis</taxon>
    </lineage>
</organism>
<feature type="domain" description="Carrier" evidence="7">
    <location>
        <begin position="1710"/>
        <end position="1785"/>
    </location>
</feature>
<dbReference type="RefSeq" id="XP_051361111.1">
    <property type="nucleotide sequence ID" value="XM_051507750.1"/>
</dbReference>
<proteinExistence type="predicted"/>